<keyword evidence="1 4" id="KW-0378">Hydrolase</keyword>
<protein>
    <submittedName>
        <fullName evidence="4">Alpha/beta hydrolase</fullName>
    </submittedName>
</protein>
<keyword evidence="2" id="KW-1133">Transmembrane helix</keyword>
<evidence type="ECO:0000256" key="2">
    <source>
        <dbReference type="SAM" id="Phobius"/>
    </source>
</evidence>
<dbReference type="PANTHER" id="PTHR48081:SF6">
    <property type="entry name" value="PEPTIDASE S9 PROLYL OLIGOPEPTIDASE CATALYTIC DOMAIN-CONTAINING PROTEIN"/>
    <property type="match status" value="1"/>
</dbReference>
<evidence type="ECO:0000313" key="5">
    <source>
        <dbReference type="Proteomes" id="UP000273326"/>
    </source>
</evidence>
<evidence type="ECO:0000259" key="3">
    <source>
        <dbReference type="Pfam" id="PF20434"/>
    </source>
</evidence>
<dbReference type="EMBL" id="CP034465">
    <property type="protein sequence ID" value="AZP04804.1"/>
    <property type="molecule type" value="Genomic_DNA"/>
</dbReference>
<dbReference type="OrthoDB" id="9815425at2"/>
<organism evidence="4 5">
    <name type="scientific">Jeotgalibaca ciconiae</name>
    <dbReference type="NCBI Taxonomy" id="2496265"/>
    <lineage>
        <taxon>Bacteria</taxon>
        <taxon>Bacillati</taxon>
        <taxon>Bacillota</taxon>
        <taxon>Bacilli</taxon>
        <taxon>Lactobacillales</taxon>
        <taxon>Carnobacteriaceae</taxon>
        <taxon>Jeotgalibaca</taxon>
    </lineage>
</organism>
<accession>A0A3Q9BKW9</accession>
<dbReference type="AlphaFoldDB" id="A0A3Q9BKW9"/>
<dbReference type="InterPro" id="IPR050300">
    <property type="entry name" value="GDXG_lipolytic_enzyme"/>
</dbReference>
<dbReference type="Gene3D" id="3.40.50.1820">
    <property type="entry name" value="alpha/beta hydrolase"/>
    <property type="match status" value="1"/>
</dbReference>
<dbReference type="RefSeq" id="WP_126110563.1">
    <property type="nucleotide sequence ID" value="NZ_CP034465.1"/>
</dbReference>
<keyword evidence="5" id="KW-1185">Reference proteome</keyword>
<feature type="domain" description="BD-FAE-like" evidence="3">
    <location>
        <begin position="75"/>
        <end position="272"/>
    </location>
</feature>
<dbReference type="Pfam" id="PF20434">
    <property type="entry name" value="BD-FAE"/>
    <property type="match status" value="1"/>
</dbReference>
<dbReference type="Proteomes" id="UP000273326">
    <property type="component" value="Chromosome"/>
</dbReference>
<dbReference type="InterPro" id="IPR049492">
    <property type="entry name" value="BD-FAE-like_dom"/>
</dbReference>
<keyword evidence="2" id="KW-0812">Transmembrane</keyword>
<sequence>MKKIFAWIIAIILSTAILILIVFQISPRPGAYLINKMFDSPIEITDKEKYEESSKKVSVIEDIDYDSQYERNNFDIYYPKGATERVPVIFWVHGGGYVGGDKSGVTEFATNIASDANVAVITLNYELAPDSEYPGQINQIDDAYRFIEKSLDEYSMIDLDQIFFGGDSAGAQIALQYVTIQTNKKYAEQMNMEQTIQQTKIKGAISYCGPVNLKQTVEEKSDSKFLRFFVKTVAWSLIGEKDWQDTPQLQEASLVSHVTEDFPPTYITDGNAFSFPQQGIELEEQLKSLQVSVSSLFFVDSPEQINHEYQFDYRTKEAKLCYEQTLSFVNQYK</sequence>
<dbReference type="InterPro" id="IPR029058">
    <property type="entry name" value="AB_hydrolase_fold"/>
</dbReference>
<evidence type="ECO:0000256" key="1">
    <source>
        <dbReference type="ARBA" id="ARBA00022801"/>
    </source>
</evidence>
<gene>
    <name evidence="4" type="ORF">EJN90_09230</name>
</gene>
<dbReference type="KEGG" id="jeh:EJN90_09230"/>
<dbReference type="SUPFAM" id="SSF53474">
    <property type="entry name" value="alpha/beta-Hydrolases"/>
    <property type="match status" value="1"/>
</dbReference>
<evidence type="ECO:0000313" key="4">
    <source>
        <dbReference type="EMBL" id="AZP04804.1"/>
    </source>
</evidence>
<keyword evidence="2" id="KW-0472">Membrane</keyword>
<dbReference type="GO" id="GO:0016787">
    <property type="term" value="F:hydrolase activity"/>
    <property type="evidence" value="ECO:0007669"/>
    <property type="project" value="UniProtKB-KW"/>
</dbReference>
<feature type="transmembrane region" description="Helical" evidence="2">
    <location>
        <begin position="6"/>
        <end position="26"/>
    </location>
</feature>
<dbReference type="PANTHER" id="PTHR48081">
    <property type="entry name" value="AB HYDROLASE SUPERFAMILY PROTEIN C4A8.06C"/>
    <property type="match status" value="1"/>
</dbReference>
<name>A0A3Q9BKW9_9LACT</name>
<proteinExistence type="predicted"/>
<reference evidence="5" key="1">
    <citation type="submission" date="2018-12" db="EMBL/GenBank/DDBJ databases">
        <title>Complete genome sequencing of Jeotgalibaca sp. H21T32.</title>
        <authorList>
            <person name="Bae J.-W."/>
            <person name="Lee S.-Y."/>
        </authorList>
    </citation>
    <scope>NUCLEOTIDE SEQUENCE [LARGE SCALE GENOMIC DNA]</scope>
    <source>
        <strain evidence="5">H21T32</strain>
    </source>
</reference>